<dbReference type="Proteomes" id="UP000824120">
    <property type="component" value="Chromosome 8"/>
</dbReference>
<comment type="caution">
    <text evidence="1">The sequence shown here is derived from an EMBL/GenBank/DDBJ whole genome shotgun (WGS) entry which is preliminary data.</text>
</comment>
<proteinExistence type="predicted"/>
<gene>
    <name evidence="1" type="ORF">H5410_041610</name>
</gene>
<protein>
    <submittedName>
        <fullName evidence="1">Uncharacterized protein</fullName>
    </submittedName>
</protein>
<dbReference type="EMBL" id="JACXVP010000008">
    <property type="protein sequence ID" value="KAG5591096.1"/>
    <property type="molecule type" value="Genomic_DNA"/>
</dbReference>
<dbReference type="OrthoDB" id="692400at2759"/>
<evidence type="ECO:0000313" key="2">
    <source>
        <dbReference type="Proteomes" id="UP000824120"/>
    </source>
</evidence>
<name>A0A9J5XV80_SOLCO</name>
<evidence type="ECO:0000313" key="1">
    <source>
        <dbReference type="EMBL" id="KAG5591096.1"/>
    </source>
</evidence>
<keyword evidence="2" id="KW-1185">Reference proteome</keyword>
<accession>A0A9J5XV80</accession>
<dbReference type="AlphaFoldDB" id="A0A9J5XV80"/>
<feature type="non-terminal residue" evidence="1">
    <location>
        <position position="157"/>
    </location>
</feature>
<reference evidence="1 2" key="1">
    <citation type="submission" date="2020-09" db="EMBL/GenBank/DDBJ databases">
        <title>De no assembly of potato wild relative species, Solanum commersonii.</title>
        <authorList>
            <person name="Cho K."/>
        </authorList>
    </citation>
    <scope>NUCLEOTIDE SEQUENCE [LARGE SCALE GENOMIC DNA]</scope>
    <source>
        <strain evidence="1">LZ3.2</strain>
        <tissue evidence="1">Leaf</tissue>
    </source>
</reference>
<organism evidence="1 2">
    <name type="scientific">Solanum commersonii</name>
    <name type="common">Commerson's wild potato</name>
    <name type="synonym">Commerson's nightshade</name>
    <dbReference type="NCBI Taxonomy" id="4109"/>
    <lineage>
        <taxon>Eukaryota</taxon>
        <taxon>Viridiplantae</taxon>
        <taxon>Streptophyta</taxon>
        <taxon>Embryophyta</taxon>
        <taxon>Tracheophyta</taxon>
        <taxon>Spermatophyta</taxon>
        <taxon>Magnoliopsida</taxon>
        <taxon>eudicotyledons</taxon>
        <taxon>Gunneridae</taxon>
        <taxon>Pentapetalae</taxon>
        <taxon>asterids</taxon>
        <taxon>lamiids</taxon>
        <taxon>Solanales</taxon>
        <taxon>Solanaceae</taxon>
        <taxon>Solanoideae</taxon>
        <taxon>Solaneae</taxon>
        <taxon>Solanum</taxon>
    </lineage>
</organism>
<sequence length="157" mass="17814">YYIGSNIFPDVLLNDIAGPEGDPLLLSLKLAVDVLVRHGCLLPLCFRPCHTNCNSCWNLTSSGSILIVGDSRNWAGEQMDIGNYSVSYRFDCVQYSFSWYLIGVYALHSRYEKNDCWEEIAAMRGICGGHWVTCGDFSRLLLHLWWREGVAIELQTQ</sequence>